<evidence type="ECO:0000313" key="3">
    <source>
        <dbReference type="Proteomes" id="UP000009168"/>
    </source>
</evidence>
<gene>
    <name evidence="2" type="ORF">TTHERM_00971720</name>
</gene>
<keyword evidence="3" id="KW-1185">Reference proteome</keyword>
<dbReference type="EMBL" id="GG662319">
    <property type="protein sequence ID" value="EAS05847.2"/>
    <property type="molecule type" value="Genomic_DNA"/>
</dbReference>
<feature type="region of interest" description="Disordered" evidence="1">
    <location>
        <begin position="61"/>
        <end position="86"/>
    </location>
</feature>
<evidence type="ECO:0000256" key="1">
    <source>
        <dbReference type="SAM" id="MobiDB-lite"/>
    </source>
</evidence>
<protein>
    <submittedName>
        <fullName evidence="2">Uncharacterized protein</fullName>
    </submittedName>
</protein>
<dbReference type="AlphaFoldDB" id="Q24DK1"/>
<reference evidence="3" key="1">
    <citation type="journal article" date="2006" name="PLoS Biol.">
        <title>Macronuclear genome sequence of the ciliate Tetrahymena thermophila, a model eukaryote.</title>
        <authorList>
            <person name="Eisen J.A."/>
            <person name="Coyne R.S."/>
            <person name="Wu M."/>
            <person name="Wu D."/>
            <person name="Thiagarajan M."/>
            <person name="Wortman J.R."/>
            <person name="Badger J.H."/>
            <person name="Ren Q."/>
            <person name="Amedeo P."/>
            <person name="Jones K.M."/>
            <person name="Tallon L.J."/>
            <person name="Delcher A.L."/>
            <person name="Salzberg S.L."/>
            <person name="Silva J.C."/>
            <person name="Haas B.J."/>
            <person name="Majoros W.H."/>
            <person name="Farzad M."/>
            <person name="Carlton J.M."/>
            <person name="Smith R.K. Jr."/>
            <person name="Garg J."/>
            <person name="Pearlman R.E."/>
            <person name="Karrer K.M."/>
            <person name="Sun L."/>
            <person name="Manning G."/>
            <person name="Elde N.C."/>
            <person name="Turkewitz A.P."/>
            <person name="Asai D.J."/>
            <person name="Wilkes D.E."/>
            <person name="Wang Y."/>
            <person name="Cai H."/>
            <person name="Collins K."/>
            <person name="Stewart B.A."/>
            <person name="Lee S.R."/>
            <person name="Wilamowska K."/>
            <person name="Weinberg Z."/>
            <person name="Ruzzo W.L."/>
            <person name="Wloga D."/>
            <person name="Gaertig J."/>
            <person name="Frankel J."/>
            <person name="Tsao C.-C."/>
            <person name="Gorovsky M.A."/>
            <person name="Keeling P.J."/>
            <person name="Waller R.F."/>
            <person name="Patron N.J."/>
            <person name="Cherry J.M."/>
            <person name="Stover N.A."/>
            <person name="Krieger C.J."/>
            <person name="del Toro C."/>
            <person name="Ryder H.F."/>
            <person name="Williamson S.C."/>
            <person name="Barbeau R.A."/>
            <person name="Hamilton E.P."/>
            <person name="Orias E."/>
        </authorList>
    </citation>
    <scope>NUCLEOTIDE SEQUENCE [LARGE SCALE GENOMIC DNA]</scope>
    <source>
        <strain evidence="3">SB210</strain>
    </source>
</reference>
<dbReference type="KEGG" id="tet:TTHERM_00971720"/>
<dbReference type="Proteomes" id="UP000009168">
    <property type="component" value="Unassembled WGS sequence"/>
</dbReference>
<dbReference type="InParanoid" id="Q24DK1"/>
<accession>Q24DK1</accession>
<organism evidence="2 3">
    <name type="scientific">Tetrahymena thermophila (strain SB210)</name>
    <dbReference type="NCBI Taxonomy" id="312017"/>
    <lineage>
        <taxon>Eukaryota</taxon>
        <taxon>Sar</taxon>
        <taxon>Alveolata</taxon>
        <taxon>Ciliophora</taxon>
        <taxon>Intramacronucleata</taxon>
        <taxon>Oligohymenophorea</taxon>
        <taxon>Hymenostomatida</taxon>
        <taxon>Tetrahymenina</taxon>
        <taxon>Tetrahymenidae</taxon>
        <taxon>Tetrahymena</taxon>
    </lineage>
</organism>
<dbReference type="HOGENOM" id="CLU_1707821_0_0_1"/>
<name>Q24DK1_TETTS</name>
<dbReference type="GeneID" id="7837200"/>
<sequence>MFRFLISKVIGKEKTTTFFIKNTISIRSLLRWKRIRASLDFLIQEKQISLNLKSKKSTIEKSRYEKKSTNLKTQNHRNSEGFSQNSTLSPIKQNKQFFNQNNKQDKQLLFNNSQITPNKTIDLSNVINVKKKNSIENVLFPQQDELLEQQDIENDQDVSSNDQENADQFQEDVASKYGVIQSTFHDGVFEKQNKKILQSQK</sequence>
<proteinExistence type="predicted"/>
<dbReference type="RefSeq" id="XP_001026092.2">
    <property type="nucleotide sequence ID" value="XM_001026092.2"/>
</dbReference>
<evidence type="ECO:0000313" key="2">
    <source>
        <dbReference type="EMBL" id="EAS05847.2"/>
    </source>
</evidence>